<protein>
    <submittedName>
        <fullName evidence="2">Uncharacterized protein</fullName>
    </submittedName>
</protein>
<evidence type="ECO:0000256" key="1">
    <source>
        <dbReference type="SAM" id="MobiDB-lite"/>
    </source>
</evidence>
<dbReference type="Proteomes" id="UP001420932">
    <property type="component" value="Unassembled WGS sequence"/>
</dbReference>
<organism evidence="2 3">
    <name type="scientific">Stephania yunnanensis</name>
    <dbReference type="NCBI Taxonomy" id="152371"/>
    <lineage>
        <taxon>Eukaryota</taxon>
        <taxon>Viridiplantae</taxon>
        <taxon>Streptophyta</taxon>
        <taxon>Embryophyta</taxon>
        <taxon>Tracheophyta</taxon>
        <taxon>Spermatophyta</taxon>
        <taxon>Magnoliopsida</taxon>
        <taxon>Ranunculales</taxon>
        <taxon>Menispermaceae</taxon>
        <taxon>Menispermoideae</taxon>
        <taxon>Cissampelideae</taxon>
        <taxon>Stephania</taxon>
    </lineage>
</organism>
<sequence>MGMTKASPELGGWDEVVAVTGGSGYKWEQLWYCSLITLIMGMIKACPEIVGGLILVGQEGGGRQRQGCLREASSGSRKASERDQL</sequence>
<evidence type="ECO:0000313" key="3">
    <source>
        <dbReference type="Proteomes" id="UP001420932"/>
    </source>
</evidence>
<proteinExistence type="predicted"/>
<accession>A0AAP0JK94</accession>
<evidence type="ECO:0000313" key="2">
    <source>
        <dbReference type="EMBL" id="KAK9135507.1"/>
    </source>
</evidence>
<keyword evidence="3" id="KW-1185">Reference proteome</keyword>
<name>A0AAP0JK94_9MAGN</name>
<comment type="caution">
    <text evidence="2">The sequence shown here is derived from an EMBL/GenBank/DDBJ whole genome shotgun (WGS) entry which is preliminary data.</text>
</comment>
<dbReference type="EMBL" id="JBBNAF010000006">
    <property type="protein sequence ID" value="KAK9135507.1"/>
    <property type="molecule type" value="Genomic_DNA"/>
</dbReference>
<feature type="region of interest" description="Disordered" evidence="1">
    <location>
        <begin position="60"/>
        <end position="85"/>
    </location>
</feature>
<reference evidence="2 3" key="1">
    <citation type="submission" date="2024-01" db="EMBL/GenBank/DDBJ databases">
        <title>Genome assemblies of Stephania.</title>
        <authorList>
            <person name="Yang L."/>
        </authorList>
    </citation>
    <scope>NUCLEOTIDE SEQUENCE [LARGE SCALE GENOMIC DNA]</scope>
    <source>
        <strain evidence="2">YNDBR</strain>
        <tissue evidence="2">Leaf</tissue>
    </source>
</reference>
<gene>
    <name evidence="2" type="ORF">Syun_014837</name>
</gene>
<dbReference type="AlphaFoldDB" id="A0AAP0JK94"/>